<dbReference type="AlphaFoldDB" id="A0A9D1QZU9"/>
<comment type="caution">
    <text evidence="2">The sequence shown here is derived from an EMBL/GenBank/DDBJ whole genome shotgun (WGS) entry which is preliminary data.</text>
</comment>
<evidence type="ECO:0000313" key="2">
    <source>
        <dbReference type="EMBL" id="HIW77546.1"/>
    </source>
</evidence>
<reference evidence="2" key="1">
    <citation type="journal article" date="2021" name="PeerJ">
        <title>Extensive microbial diversity within the chicken gut microbiome revealed by metagenomics and culture.</title>
        <authorList>
            <person name="Gilroy R."/>
            <person name="Ravi A."/>
            <person name="Getino M."/>
            <person name="Pursley I."/>
            <person name="Horton D.L."/>
            <person name="Alikhan N.F."/>
            <person name="Baker D."/>
            <person name="Gharbi K."/>
            <person name="Hall N."/>
            <person name="Watson M."/>
            <person name="Adriaenssens E.M."/>
            <person name="Foster-Nyarko E."/>
            <person name="Jarju S."/>
            <person name="Secka A."/>
            <person name="Antonio M."/>
            <person name="Oren A."/>
            <person name="Chaudhuri R.R."/>
            <person name="La Ragione R."/>
            <person name="Hildebrand F."/>
            <person name="Pallen M.J."/>
        </authorList>
    </citation>
    <scope>NUCLEOTIDE SEQUENCE</scope>
    <source>
        <strain evidence="2">ChiSxjej5B17-1746</strain>
    </source>
</reference>
<evidence type="ECO:0000256" key="1">
    <source>
        <dbReference type="SAM" id="MobiDB-lite"/>
    </source>
</evidence>
<accession>A0A9D1QZU9</accession>
<proteinExistence type="predicted"/>
<dbReference type="EMBL" id="DXGI01000007">
    <property type="protein sequence ID" value="HIW77546.1"/>
    <property type="molecule type" value="Genomic_DNA"/>
</dbReference>
<reference evidence="2" key="2">
    <citation type="submission" date="2021-04" db="EMBL/GenBank/DDBJ databases">
        <authorList>
            <person name="Gilroy R."/>
        </authorList>
    </citation>
    <scope>NUCLEOTIDE SEQUENCE</scope>
    <source>
        <strain evidence="2">ChiSxjej5B17-1746</strain>
    </source>
</reference>
<name>A0A9D1QZU9_9BACT</name>
<gene>
    <name evidence="2" type="ORF">H9874_00155</name>
</gene>
<dbReference type="Proteomes" id="UP000824264">
    <property type="component" value="Unassembled WGS sequence"/>
</dbReference>
<feature type="region of interest" description="Disordered" evidence="1">
    <location>
        <begin position="363"/>
        <end position="415"/>
    </location>
</feature>
<evidence type="ECO:0000313" key="3">
    <source>
        <dbReference type="Proteomes" id="UP000824264"/>
    </source>
</evidence>
<feature type="compositionally biased region" description="Basic and acidic residues" evidence="1">
    <location>
        <begin position="389"/>
        <end position="399"/>
    </location>
</feature>
<sequence>MANNYSTDDPWRNAMVGMNFLGNAMRTGQQIGEARYEKNERDAVDKAYEYIAGKVGTGDLSALGNDPILFTRHGSQATSKFMEDRLKTESSRLLMLKNKDEANDHLYRNTLRPLAFAAQEAFKKNDMELFGQITGELSAKFPFPYRYNRGQDGNFIEEFRSSKAGKFIDTGTRMTPQQVMDSINRMLAGEQRILRGANMEMQYVNPDFLAAAARYNLATIADNAAALGDPNRQITLTKNGHTIHVVPQNRHDDYSAAPAYLVLDDSGKMGGMYGSLEDLYSQGYRPLEVQAKDAQLRRTIAGRQGGNNAPGNSAMTDALLRAGYTYDKTYKRWFKTVPDENGKLVPDMTKPLTEAEYREIASGLGGDDPLGILPPKTKPNVKTGSGKGNGKEKADKPKEPWGVPKVFVGPPDERNWVDKMAGRQREWLRDWWHQVPDPEPEEYDPLFDLRY</sequence>
<organism evidence="2 3">
    <name type="scientific">Candidatus Bilophila faecipullorum</name>
    <dbReference type="NCBI Taxonomy" id="2838482"/>
    <lineage>
        <taxon>Bacteria</taxon>
        <taxon>Pseudomonadati</taxon>
        <taxon>Thermodesulfobacteriota</taxon>
        <taxon>Desulfovibrionia</taxon>
        <taxon>Desulfovibrionales</taxon>
        <taxon>Desulfovibrionaceae</taxon>
        <taxon>Bilophila</taxon>
    </lineage>
</organism>
<protein>
    <submittedName>
        <fullName evidence="2">Uncharacterized protein</fullName>
    </submittedName>
</protein>